<organism evidence="2 3">
    <name type="scientific">Porites lobata</name>
    <dbReference type="NCBI Taxonomy" id="104759"/>
    <lineage>
        <taxon>Eukaryota</taxon>
        <taxon>Metazoa</taxon>
        <taxon>Cnidaria</taxon>
        <taxon>Anthozoa</taxon>
        <taxon>Hexacorallia</taxon>
        <taxon>Scleractinia</taxon>
        <taxon>Fungiina</taxon>
        <taxon>Poritidae</taxon>
        <taxon>Porites</taxon>
    </lineage>
</organism>
<dbReference type="PROSITE" id="PS00087">
    <property type="entry name" value="SOD_CU_ZN_1"/>
    <property type="match status" value="1"/>
</dbReference>
<gene>
    <name evidence="2" type="ORF">PLOB_00032396</name>
</gene>
<dbReference type="PRINTS" id="PR00068">
    <property type="entry name" value="CUZNDISMTASE"/>
</dbReference>
<sequence length="387" mass="40668">MCLFELTRRSHGSLLCLLTLSKALNVRCEFLAPYSNTLWLLEESKMPGEKAVCVLLPNGSDVKGTIHFEEKEGQCRIYGEVTGLTPGKHGFHVHQFGDGTNGCTSAGPHFNPEGKLHGGPGDEERHYGDLGNITADDKGVAKVDITDKLVSIVGKDSVVGRTIVVHAKEDDLGKGGDVESTKTGNAGARFACGGKQKPIVLNFHPLLYYMARAVCFLAGSVQGSLTFSQEYPGGACEIKGTLHGLTEGKHGIHILEFGDISQGGTSAGAHFNPLSKSHGAPEDEDRHAGDLGNIEADSEGQAEVTITDYVVSLMGEYSVIGRTLEVCEGVDDLGRGGHELSLTTGNSGACLACGVIGIAKCGGNINSLQNSSTAIHDSSQNSLSDAF</sequence>
<reference evidence="2 3" key="1">
    <citation type="submission" date="2022-05" db="EMBL/GenBank/DDBJ databases">
        <authorList>
            <consortium name="Genoscope - CEA"/>
            <person name="William W."/>
        </authorList>
    </citation>
    <scope>NUCLEOTIDE SEQUENCE [LARGE SCALE GENOMIC DNA]</scope>
</reference>
<dbReference type="Pfam" id="PF00080">
    <property type="entry name" value="Sod_Cu"/>
    <property type="match status" value="2"/>
</dbReference>
<evidence type="ECO:0000313" key="3">
    <source>
        <dbReference type="Proteomes" id="UP001159405"/>
    </source>
</evidence>
<dbReference type="InterPro" id="IPR024134">
    <property type="entry name" value="SOD_Cu/Zn_/chaperone"/>
</dbReference>
<dbReference type="Proteomes" id="UP001159405">
    <property type="component" value="Unassembled WGS sequence"/>
</dbReference>
<proteinExistence type="predicted"/>
<dbReference type="PANTHER" id="PTHR10003">
    <property type="entry name" value="SUPEROXIDE DISMUTASE CU-ZN -RELATED"/>
    <property type="match status" value="1"/>
</dbReference>
<keyword evidence="3" id="KW-1185">Reference proteome</keyword>
<dbReference type="Gene3D" id="2.60.40.200">
    <property type="entry name" value="Superoxide dismutase, copper/zinc binding domain"/>
    <property type="match status" value="2"/>
</dbReference>
<name>A0ABN8P1B3_9CNID</name>
<protein>
    <recommendedName>
        <fullName evidence="1">Superoxide dismutase copper/zinc binding domain-containing protein</fullName>
    </recommendedName>
</protein>
<dbReference type="InterPro" id="IPR001424">
    <property type="entry name" value="SOD_Cu_Zn_dom"/>
</dbReference>
<dbReference type="InterPro" id="IPR036423">
    <property type="entry name" value="SOD-like_Cu/Zn_dom_sf"/>
</dbReference>
<feature type="domain" description="Superoxide dismutase copper/zinc binding" evidence="1">
    <location>
        <begin position="62"/>
        <end position="193"/>
    </location>
</feature>
<evidence type="ECO:0000259" key="1">
    <source>
        <dbReference type="Pfam" id="PF00080"/>
    </source>
</evidence>
<dbReference type="EMBL" id="CALNXK010000042">
    <property type="protein sequence ID" value="CAH3126408.1"/>
    <property type="molecule type" value="Genomic_DNA"/>
</dbReference>
<comment type="caution">
    <text evidence="2">The sequence shown here is derived from an EMBL/GenBank/DDBJ whole genome shotgun (WGS) entry which is preliminary data.</text>
</comment>
<dbReference type="CDD" id="cd00305">
    <property type="entry name" value="Cu-Zn_Superoxide_Dismutase"/>
    <property type="match status" value="2"/>
</dbReference>
<evidence type="ECO:0000313" key="2">
    <source>
        <dbReference type="EMBL" id="CAH3126408.1"/>
    </source>
</evidence>
<accession>A0ABN8P1B3</accession>
<feature type="domain" description="Superoxide dismutase copper/zinc binding" evidence="1">
    <location>
        <begin position="221"/>
        <end position="356"/>
    </location>
</feature>
<dbReference type="SUPFAM" id="SSF49329">
    <property type="entry name" value="Cu,Zn superoxide dismutase-like"/>
    <property type="match status" value="2"/>
</dbReference>
<dbReference type="InterPro" id="IPR018152">
    <property type="entry name" value="SOD_Cu/Zn_BS"/>
</dbReference>